<dbReference type="InterPro" id="IPR020449">
    <property type="entry name" value="Tscrpt_reg_AraC-type_HTH"/>
</dbReference>
<feature type="domain" description="HTH araC/xylS-type" evidence="4">
    <location>
        <begin position="33"/>
        <end position="131"/>
    </location>
</feature>
<dbReference type="Pfam" id="PF12833">
    <property type="entry name" value="HTH_18"/>
    <property type="match status" value="1"/>
</dbReference>
<evidence type="ECO:0000313" key="5">
    <source>
        <dbReference type="EMBL" id="MPN17667.1"/>
    </source>
</evidence>
<dbReference type="GO" id="GO:0003700">
    <property type="term" value="F:DNA-binding transcription factor activity"/>
    <property type="evidence" value="ECO:0007669"/>
    <property type="project" value="InterPro"/>
</dbReference>
<accession>A0A645FT77</accession>
<dbReference type="PANTHER" id="PTHR43280">
    <property type="entry name" value="ARAC-FAMILY TRANSCRIPTIONAL REGULATOR"/>
    <property type="match status" value="1"/>
</dbReference>
<dbReference type="GO" id="GO:0043565">
    <property type="term" value="F:sequence-specific DNA binding"/>
    <property type="evidence" value="ECO:0007669"/>
    <property type="project" value="InterPro"/>
</dbReference>
<dbReference type="PANTHER" id="PTHR43280:SF2">
    <property type="entry name" value="HTH-TYPE TRANSCRIPTIONAL REGULATOR EXSA"/>
    <property type="match status" value="1"/>
</dbReference>
<name>A0A645FT77_9ZZZZ</name>
<protein>
    <submittedName>
        <fullName evidence="5">HTH-type transcriptional activator RhaR</fullName>
    </submittedName>
</protein>
<comment type="caution">
    <text evidence="5">The sequence shown here is derived from an EMBL/GenBank/DDBJ whole genome shotgun (WGS) entry which is preliminary data.</text>
</comment>
<evidence type="ECO:0000256" key="1">
    <source>
        <dbReference type="ARBA" id="ARBA00023015"/>
    </source>
</evidence>
<keyword evidence="2" id="KW-0238">DNA-binding</keyword>
<evidence type="ECO:0000259" key="4">
    <source>
        <dbReference type="PROSITE" id="PS01124"/>
    </source>
</evidence>
<keyword evidence="1" id="KW-0805">Transcription regulation</keyword>
<dbReference type="Gene3D" id="1.10.10.60">
    <property type="entry name" value="Homeodomain-like"/>
    <property type="match status" value="2"/>
</dbReference>
<gene>
    <name evidence="5" type="primary">rhaR_157</name>
    <name evidence="5" type="ORF">SDC9_165022</name>
</gene>
<keyword evidence="3" id="KW-0804">Transcription</keyword>
<dbReference type="PRINTS" id="PR00032">
    <property type="entry name" value="HTHARAC"/>
</dbReference>
<dbReference type="InterPro" id="IPR009057">
    <property type="entry name" value="Homeodomain-like_sf"/>
</dbReference>
<dbReference type="EMBL" id="VSSQ01064843">
    <property type="protein sequence ID" value="MPN17667.1"/>
    <property type="molecule type" value="Genomic_DNA"/>
</dbReference>
<evidence type="ECO:0000256" key="2">
    <source>
        <dbReference type="ARBA" id="ARBA00023125"/>
    </source>
</evidence>
<organism evidence="5">
    <name type="scientific">bioreactor metagenome</name>
    <dbReference type="NCBI Taxonomy" id="1076179"/>
    <lineage>
        <taxon>unclassified sequences</taxon>
        <taxon>metagenomes</taxon>
        <taxon>ecological metagenomes</taxon>
    </lineage>
</organism>
<evidence type="ECO:0000256" key="3">
    <source>
        <dbReference type="ARBA" id="ARBA00023163"/>
    </source>
</evidence>
<dbReference type="SUPFAM" id="SSF46689">
    <property type="entry name" value="Homeodomain-like"/>
    <property type="match status" value="2"/>
</dbReference>
<reference evidence="5" key="1">
    <citation type="submission" date="2019-08" db="EMBL/GenBank/DDBJ databases">
        <authorList>
            <person name="Kucharzyk K."/>
            <person name="Murdoch R.W."/>
            <person name="Higgins S."/>
            <person name="Loffler F."/>
        </authorList>
    </citation>
    <scope>NUCLEOTIDE SEQUENCE</scope>
</reference>
<proteinExistence type="predicted"/>
<dbReference type="SMART" id="SM00342">
    <property type="entry name" value="HTH_ARAC"/>
    <property type="match status" value="1"/>
</dbReference>
<sequence>MLLSDFVRVMLLLSRYSHWSGPPRQLLHIGQLTRFLTELEKNLTAEWTLEKMAGRVHMSISAFRQEFRKLTGAPPIEYLLNLRLEKAVMLLNAPGRPLYEIARECGFSDVNYFSRQFKKRYHILPSHYQHKK</sequence>
<dbReference type="AlphaFoldDB" id="A0A645FT77"/>
<dbReference type="PROSITE" id="PS01124">
    <property type="entry name" value="HTH_ARAC_FAMILY_2"/>
    <property type="match status" value="1"/>
</dbReference>
<dbReference type="InterPro" id="IPR018060">
    <property type="entry name" value="HTH_AraC"/>
</dbReference>